<protein>
    <submittedName>
        <fullName evidence="2">Acyl-coenzyme A thioesterase PaaI-like protein</fullName>
    </submittedName>
</protein>
<organism evidence="2 3">
    <name type="scientific">Nocardia transvalensis</name>
    <dbReference type="NCBI Taxonomy" id="37333"/>
    <lineage>
        <taxon>Bacteria</taxon>
        <taxon>Bacillati</taxon>
        <taxon>Actinomycetota</taxon>
        <taxon>Actinomycetes</taxon>
        <taxon>Mycobacteriales</taxon>
        <taxon>Nocardiaceae</taxon>
        <taxon>Nocardia</taxon>
    </lineage>
</organism>
<accession>A0A7W9UKL2</accession>
<dbReference type="AlphaFoldDB" id="A0A7W9UKL2"/>
<dbReference type="SUPFAM" id="SSF54637">
    <property type="entry name" value="Thioesterase/thiol ester dehydrase-isomerase"/>
    <property type="match status" value="1"/>
</dbReference>
<dbReference type="CDD" id="cd03443">
    <property type="entry name" value="PaaI_thioesterase"/>
    <property type="match status" value="1"/>
</dbReference>
<dbReference type="Pfam" id="PF03061">
    <property type="entry name" value="4HBT"/>
    <property type="match status" value="1"/>
</dbReference>
<sequence length="256" mass="27002">MTTVPSSLEDRGRILRELGFATQRVGDQLHGSAEITPELHVPGTTALRISVLATWADTVSGLLASLVMGPRVPVTLELDVHLYRPAPAAGEVKAVGRTVKAGRSVFVAECEFTVDDEPIGFSAASFMVAPDPDIRFPRQFSVDLPRTADRLPAPLAERAACTRIAPGSVLLPRTVEGLNASGTVNGGLIALAAEESVLSLTPGSTLCFLGLRYLLGARVGPVSADARLHSGVARVEVRDTGNDNRLTTLATARVFD</sequence>
<evidence type="ECO:0000313" key="2">
    <source>
        <dbReference type="EMBL" id="MBB5916591.1"/>
    </source>
</evidence>
<evidence type="ECO:0000259" key="1">
    <source>
        <dbReference type="Pfam" id="PF03061"/>
    </source>
</evidence>
<keyword evidence="3" id="KW-1185">Reference proteome</keyword>
<dbReference type="Proteomes" id="UP000540412">
    <property type="component" value="Unassembled WGS sequence"/>
</dbReference>
<proteinExistence type="predicted"/>
<dbReference type="Gene3D" id="3.10.129.10">
    <property type="entry name" value="Hotdog Thioesterase"/>
    <property type="match status" value="1"/>
</dbReference>
<comment type="caution">
    <text evidence="2">The sequence shown here is derived from an EMBL/GenBank/DDBJ whole genome shotgun (WGS) entry which is preliminary data.</text>
</comment>
<name>A0A7W9UKL2_9NOCA</name>
<gene>
    <name evidence="2" type="ORF">BJY24_005503</name>
</gene>
<feature type="domain" description="Thioesterase" evidence="1">
    <location>
        <begin position="51"/>
        <end position="117"/>
    </location>
</feature>
<dbReference type="EMBL" id="JACHIT010000002">
    <property type="protein sequence ID" value="MBB5916591.1"/>
    <property type="molecule type" value="Genomic_DNA"/>
</dbReference>
<reference evidence="2 3" key="1">
    <citation type="submission" date="2020-08" db="EMBL/GenBank/DDBJ databases">
        <title>Sequencing the genomes of 1000 actinobacteria strains.</title>
        <authorList>
            <person name="Klenk H.-P."/>
        </authorList>
    </citation>
    <scope>NUCLEOTIDE SEQUENCE [LARGE SCALE GENOMIC DNA]</scope>
    <source>
        <strain evidence="2 3">DSM 43582</strain>
    </source>
</reference>
<dbReference type="RefSeq" id="WP_051163481.1">
    <property type="nucleotide sequence ID" value="NZ_JACHIT010000002.1"/>
</dbReference>
<evidence type="ECO:0000313" key="3">
    <source>
        <dbReference type="Proteomes" id="UP000540412"/>
    </source>
</evidence>
<dbReference type="InterPro" id="IPR029069">
    <property type="entry name" value="HotDog_dom_sf"/>
</dbReference>
<dbReference type="InterPro" id="IPR006683">
    <property type="entry name" value="Thioestr_dom"/>
</dbReference>